<accession>A0A0V1KHI7</accession>
<gene>
    <name evidence="1" type="ORF">T02_13693</name>
</gene>
<dbReference type="AlphaFoldDB" id="A0A0V1KHI7"/>
<organism evidence="1 2">
    <name type="scientific">Trichinella nativa</name>
    <dbReference type="NCBI Taxonomy" id="6335"/>
    <lineage>
        <taxon>Eukaryota</taxon>
        <taxon>Metazoa</taxon>
        <taxon>Ecdysozoa</taxon>
        <taxon>Nematoda</taxon>
        <taxon>Enoplea</taxon>
        <taxon>Dorylaimia</taxon>
        <taxon>Trichinellida</taxon>
        <taxon>Trichinellidae</taxon>
        <taxon>Trichinella</taxon>
    </lineage>
</organism>
<name>A0A0V1KHI7_9BILA</name>
<reference evidence="1 2" key="1">
    <citation type="submission" date="2015-05" db="EMBL/GenBank/DDBJ databases">
        <title>Evolution of Trichinella species and genotypes.</title>
        <authorList>
            <person name="Korhonen P.K."/>
            <person name="Edoardo P."/>
            <person name="Giuseppe L.R."/>
            <person name="Gasser R.B."/>
        </authorList>
    </citation>
    <scope>NUCLEOTIDE SEQUENCE [LARGE SCALE GENOMIC DNA]</scope>
    <source>
        <strain evidence="1">ISS10</strain>
    </source>
</reference>
<proteinExistence type="predicted"/>
<protein>
    <submittedName>
        <fullName evidence="1">Uncharacterized protein</fullName>
    </submittedName>
</protein>
<comment type="caution">
    <text evidence="1">The sequence shown here is derived from an EMBL/GenBank/DDBJ whole genome shotgun (WGS) entry which is preliminary data.</text>
</comment>
<dbReference type="Proteomes" id="UP000054721">
    <property type="component" value="Unassembled WGS sequence"/>
</dbReference>
<sequence length="31" mass="3602">MDTQHLTQAKVVRELTGDHCIVRELLMTYSL</sequence>
<dbReference type="EMBL" id="JYDW01002562">
    <property type="protein sequence ID" value="KRZ46672.1"/>
    <property type="molecule type" value="Genomic_DNA"/>
</dbReference>
<evidence type="ECO:0000313" key="2">
    <source>
        <dbReference type="Proteomes" id="UP000054721"/>
    </source>
</evidence>
<evidence type="ECO:0000313" key="1">
    <source>
        <dbReference type="EMBL" id="KRZ46672.1"/>
    </source>
</evidence>
<keyword evidence="2" id="KW-1185">Reference proteome</keyword>